<accession>A0A6M1TBB6</accession>
<feature type="compositionally biased region" description="Low complexity" evidence="1">
    <location>
        <begin position="26"/>
        <end position="43"/>
    </location>
</feature>
<proteinExistence type="predicted"/>
<reference evidence="2 3" key="1">
    <citation type="submission" date="2020-02" db="EMBL/GenBank/DDBJ databases">
        <title>Aliifodinibius halophilus 2W32, complete genome.</title>
        <authorList>
            <person name="Li Y."/>
            <person name="Wu S."/>
        </authorList>
    </citation>
    <scope>NUCLEOTIDE SEQUENCE [LARGE SCALE GENOMIC DNA]</scope>
    <source>
        <strain evidence="2 3">2W32</strain>
    </source>
</reference>
<dbReference type="EMBL" id="JAALLS010000008">
    <property type="protein sequence ID" value="NGP88234.1"/>
    <property type="molecule type" value="Genomic_DNA"/>
</dbReference>
<feature type="region of interest" description="Disordered" evidence="1">
    <location>
        <begin position="26"/>
        <end position="68"/>
    </location>
</feature>
<dbReference type="PROSITE" id="PS51257">
    <property type="entry name" value="PROKAR_LIPOPROTEIN"/>
    <property type="match status" value="1"/>
</dbReference>
<dbReference type="RefSeq" id="WP_165267754.1">
    <property type="nucleotide sequence ID" value="NZ_JAALLS010000008.1"/>
</dbReference>
<gene>
    <name evidence="2" type="ORF">G3569_07695</name>
</gene>
<keyword evidence="3" id="KW-1185">Reference proteome</keyword>
<dbReference type="Proteomes" id="UP000479132">
    <property type="component" value="Unassembled WGS sequence"/>
</dbReference>
<evidence type="ECO:0000313" key="2">
    <source>
        <dbReference type="EMBL" id="NGP88234.1"/>
    </source>
</evidence>
<protein>
    <submittedName>
        <fullName evidence="2">Collagen-like protein</fullName>
    </submittedName>
</protein>
<dbReference type="Gene3D" id="1.20.5.320">
    <property type="entry name" value="6-Phosphogluconate Dehydrogenase, domain 3"/>
    <property type="match status" value="1"/>
</dbReference>
<evidence type="ECO:0000313" key="3">
    <source>
        <dbReference type="Proteomes" id="UP000479132"/>
    </source>
</evidence>
<keyword evidence="2" id="KW-0176">Collagen</keyword>
<name>A0A6M1TBB6_9BACT</name>
<sequence>MRRLSRVLTLFLITILTLFVGCEGPAGEQGPQGPKGEQGPVGPAGDDGSKIYSRQGTPSNSKGSNGDYYLDISTGEMYGPKNDQGWGTPISLQGPAGQDGKDGSQIYSGSSAPQSSLGKEGDYYLNKSTFDLYGPKTANSWGTPINLKGTANVMYSSWVNPPQWNGSTQTTTKYRYFDISANAMTQDIIDKGIVKVYTNFNTPSVYSLPLAKAGSPGNPNYSYFFQLNPQQLRIAYMNPDATGTLPNALGTSSEFRYVLIPGGKHLKTKAKAGELPIDLNDYEQVKRYFGIPK</sequence>
<feature type="compositionally biased region" description="Polar residues" evidence="1">
    <location>
        <begin position="52"/>
        <end position="64"/>
    </location>
</feature>
<evidence type="ECO:0000256" key="1">
    <source>
        <dbReference type="SAM" id="MobiDB-lite"/>
    </source>
</evidence>
<comment type="caution">
    <text evidence="2">The sequence shown here is derived from an EMBL/GenBank/DDBJ whole genome shotgun (WGS) entry which is preliminary data.</text>
</comment>
<feature type="compositionally biased region" description="Polar residues" evidence="1">
    <location>
        <begin position="105"/>
        <end position="117"/>
    </location>
</feature>
<feature type="region of interest" description="Disordered" evidence="1">
    <location>
        <begin position="80"/>
        <end position="118"/>
    </location>
</feature>
<organism evidence="2 3">
    <name type="scientific">Fodinibius halophilus</name>
    <dbReference type="NCBI Taxonomy" id="1736908"/>
    <lineage>
        <taxon>Bacteria</taxon>
        <taxon>Pseudomonadati</taxon>
        <taxon>Balneolota</taxon>
        <taxon>Balneolia</taxon>
        <taxon>Balneolales</taxon>
        <taxon>Balneolaceae</taxon>
        <taxon>Fodinibius</taxon>
    </lineage>
</organism>
<dbReference type="AlphaFoldDB" id="A0A6M1TBB6"/>